<dbReference type="NCBIfam" id="TIGR00207">
    <property type="entry name" value="fliG"/>
    <property type="match status" value="1"/>
</dbReference>
<dbReference type="InterPro" id="IPR023087">
    <property type="entry name" value="Flg_Motor_Flig_C"/>
</dbReference>
<dbReference type="OrthoDB" id="9780302at2"/>
<dbReference type="RefSeq" id="WP_042214870.1">
    <property type="nucleotide sequence ID" value="NZ_BBLU01000007.1"/>
</dbReference>
<keyword evidence="7" id="KW-0283">Flagellar rotation</keyword>
<organism evidence="13 14">
    <name type="scientific">Demequina mangrovi</name>
    <dbReference type="NCBI Taxonomy" id="1043493"/>
    <lineage>
        <taxon>Bacteria</taxon>
        <taxon>Bacillati</taxon>
        <taxon>Actinomycetota</taxon>
        <taxon>Actinomycetes</taxon>
        <taxon>Micrococcales</taxon>
        <taxon>Demequinaceae</taxon>
        <taxon>Demequina</taxon>
    </lineage>
</organism>
<feature type="domain" description="Flagellar motor switch protein FliG C-terminal" evidence="10">
    <location>
        <begin position="220"/>
        <end position="326"/>
    </location>
</feature>
<evidence type="ECO:0000259" key="10">
    <source>
        <dbReference type="Pfam" id="PF01706"/>
    </source>
</evidence>
<dbReference type="PRINTS" id="PR00954">
    <property type="entry name" value="FLGMOTORFLIG"/>
</dbReference>
<reference evidence="14" key="1">
    <citation type="submission" date="2016-10" db="EMBL/GenBank/DDBJ databases">
        <authorList>
            <person name="Varghese N."/>
        </authorList>
    </citation>
    <scope>NUCLEOTIDE SEQUENCE [LARGE SCALE GENOMIC DNA]</scope>
    <source>
        <strain evidence="14">DSM 24868</strain>
    </source>
</reference>
<dbReference type="InterPro" id="IPR032779">
    <property type="entry name" value="FliG_M"/>
</dbReference>
<keyword evidence="13" id="KW-0969">Cilium</keyword>
<evidence type="ECO:0000256" key="9">
    <source>
        <dbReference type="ARBA" id="ARBA00023143"/>
    </source>
</evidence>
<keyword evidence="13" id="KW-0966">Cell projection</keyword>
<evidence type="ECO:0000256" key="4">
    <source>
        <dbReference type="ARBA" id="ARBA00021870"/>
    </source>
</evidence>
<feature type="domain" description="Flagellar motor switch protein FliG middle" evidence="11">
    <location>
        <begin position="117"/>
        <end position="189"/>
    </location>
</feature>
<dbReference type="STRING" id="1043493.SAMN05421637_2202"/>
<dbReference type="Pfam" id="PF14842">
    <property type="entry name" value="FliG_N"/>
    <property type="match status" value="1"/>
</dbReference>
<dbReference type="GO" id="GO:0009425">
    <property type="term" value="C:bacterial-type flagellum basal body"/>
    <property type="evidence" value="ECO:0007669"/>
    <property type="project" value="UniProtKB-SubCell"/>
</dbReference>
<dbReference type="GO" id="GO:0003774">
    <property type="term" value="F:cytoskeletal motor activity"/>
    <property type="evidence" value="ECO:0007669"/>
    <property type="project" value="InterPro"/>
</dbReference>
<dbReference type="Pfam" id="PF01706">
    <property type="entry name" value="FliG_C"/>
    <property type="match status" value="1"/>
</dbReference>
<keyword evidence="9" id="KW-0975">Bacterial flagellum</keyword>
<sequence>MTAAMLTGTQKAALVLIQMGREAASGVMQQLSEQEIEQVTAEITRLRTVDEETVAEVLEEFQRTAQRSLSVASGGYSYAKRLLEETLGREKAAEVLERLQSRVQVQPFEFLMHADARQVVSLLSGEHPQTIALVLAHLRPEHASAIMAGFTPETQTIVARRIALMEGASPDVVSLIADQLKLKATNLITSQELTSVGGVQPLVEIINRADAATEKLILEGLSSQDPELADQIRQLMFVFADITLLEDRAIQLVMRAVETATLATALKGADDSVRDKILRNMSERARENLLEEIDALGPVRISLVEEARSRVVQVIRGLEERGEIMISRDGEDEYVA</sequence>
<dbReference type="Gene3D" id="1.10.220.30">
    <property type="match status" value="3"/>
</dbReference>
<dbReference type="Proteomes" id="UP000183315">
    <property type="component" value="Unassembled WGS sequence"/>
</dbReference>
<evidence type="ECO:0000259" key="11">
    <source>
        <dbReference type="Pfam" id="PF14841"/>
    </source>
</evidence>
<keyword evidence="5" id="KW-1003">Cell membrane</keyword>
<dbReference type="PANTHER" id="PTHR30534">
    <property type="entry name" value="FLAGELLAR MOTOR SWITCH PROTEIN FLIG"/>
    <property type="match status" value="1"/>
</dbReference>
<gene>
    <name evidence="13" type="ORF">SAMN05421637_2202</name>
</gene>
<evidence type="ECO:0000256" key="6">
    <source>
        <dbReference type="ARBA" id="ARBA00022500"/>
    </source>
</evidence>
<evidence type="ECO:0000256" key="2">
    <source>
        <dbReference type="ARBA" id="ARBA00004413"/>
    </source>
</evidence>
<keyword evidence="14" id="KW-1185">Reference proteome</keyword>
<keyword evidence="8" id="KW-0472">Membrane</keyword>
<evidence type="ECO:0000256" key="7">
    <source>
        <dbReference type="ARBA" id="ARBA00022779"/>
    </source>
</evidence>
<evidence type="ECO:0000256" key="5">
    <source>
        <dbReference type="ARBA" id="ARBA00022475"/>
    </source>
</evidence>
<proteinExistence type="inferred from homology"/>
<accession>A0A1H7A5D0</accession>
<evidence type="ECO:0000313" key="14">
    <source>
        <dbReference type="Proteomes" id="UP000183315"/>
    </source>
</evidence>
<dbReference type="AlphaFoldDB" id="A0A1H7A5D0"/>
<evidence type="ECO:0000259" key="12">
    <source>
        <dbReference type="Pfam" id="PF14842"/>
    </source>
</evidence>
<dbReference type="Pfam" id="PF14841">
    <property type="entry name" value="FliG_M"/>
    <property type="match status" value="1"/>
</dbReference>
<dbReference type="InterPro" id="IPR011002">
    <property type="entry name" value="FliG_a-hlx"/>
</dbReference>
<evidence type="ECO:0000256" key="1">
    <source>
        <dbReference type="ARBA" id="ARBA00004117"/>
    </source>
</evidence>
<dbReference type="EMBL" id="FNZI01000005">
    <property type="protein sequence ID" value="SEJ56265.1"/>
    <property type="molecule type" value="Genomic_DNA"/>
</dbReference>
<dbReference type="InterPro" id="IPR028263">
    <property type="entry name" value="FliG_N"/>
</dbReference>
<feature type="domain" description="Flagellar motor switch protein FliG N-terminal" evidence="12">
    <location>
        <begin position="6"/>
        <end position="108"/>
    </location>
</feature>
<keyword evidence="13" id="KW-0282">Flagellum</keyword>
<keyword evidence="6" id="KW-0145">Chemotaxis</keyword>
<dbReference type="PIRSF" id="PIRSF003161">
    <property type="entry name" value="FliG"/>
    <property type="match status" value="1"/>
</dbReference>
<evidence type="ECO:0000256" key="8">
    <source>
        <dbReference type="ARBA" id="ARBA00023136"/>
    </source>
</evidence>
<dbReference type="GO" id="GO:0071973">
    <property type="term" value="P:bacterial-type flagellum-dependent cell motility"/>
    <property type="evidence" value="ECO:0007669"/>
    <property type="project" value="InterPro"/>
</dbReference>
<dbReference type="GO" id="GO:0006935">
    <property type="term" value="P:chemotaxis"/>
    <property type="evidence" value="ECO:0007669"/>
    <property type="project" value="UniProtKB-KW"/>
</dbReference>
<name>A0A1H7A5D0_9MICO</name>
<dbReference type="InterPro" id="IPR000090">
    <property type="entry name" value="Flg_Motor_Flig"/>
</dbReference>
<evidence type="ECO:0000313" key="13">
    <source>
        <dbReference type="EMBL" id="SEJ56265.1"/>
    </source>
</evidence>
<dbReference type="GO" id="GO:0005886">
    <property type="term" value="C:plasma membrane"/>
    <property type="evidence" value="ECO:0007669"/>
    <property type="project" value="UniProtKB-SubCell"/>
</dbReference>
<dbReference type="eggNOG" id="COG1536">
    <property type="taxonomic scope" value="Bacteria"/>
</dbReference>
<dbReference type="PANTHER" id="PTHR30534:SF0">
    <property type="entry name" value="FLAGELLAR MOTOR SWITCH PROTEIN FLIG"/>
    <property type="match status" value="1"/>
</dbReference>
<evidence type="ECO:0000256" key="3">
    <source>
        <dbReference type="ARBA" id="ARBA00010299"/>
    </source>
</evidence>
<protein>
    <recommendedName>
        <fullName evidence="4">Flagellar motor switch protein FliG</fullName>
    </recommendedName>
</protein>
<comment type="subcellular location">
    <subcellularLocation>
        <location evidence="1">Bacterial flagellum basal body</location>
    </subcellularLocation>
    <subcellularLocation>
        <location evidence="2">Cell membrane</location>
        <topology evidence="2">Peripheral membrane protein</topology>
        <orientation evidence="2">Cytoplasmic side</orientation>
    </subcellularLocation>
</comment>
<comment type="similarity">
    <text evidence="3">Belongs to the FliG family.</text>
</comment>
<dbReference type="SUPFAM" id="SSF48029">
    <property type="entry name" value="FliG"/>
    <property type="match status" value="2"/>
</dbReference>